<keyword evidence="1" id="KW-1133">Transmembrane helix</keyword>
<evidence type="ECO:0000313" key="2">
    <source>
        <dbReference type="EMBL" id="MFG1706911.1"/>
    </source>
</evidence>
<evidence type="ECO:0000313" key="3">
    <source>
        <dbReference type="Proteomes" id="UP001603978"/>
    </source>
</evidence>
<dbReference type="EMBL" id="JBICRM010000018">
    <property type="protein sequence ID" value="MFG1706911.1"/>
    <property type="molecule type" value="Genomic_DNA"/>
</dbReference>
<keyword evidence="1" id="KW-0472">Membrane</keyword>
<protein>
    <submittedName>
        <fullName evidence="2">Uncharacterized protein</fullName>
    </submittedName>
</protein>
<proteinExistence type="predicted"/>
<organism evidence="2 3">
    <name type="scientific">Nonomuraea marmarensis</name>
    <dbReference type="NCBI Taxonomy" id="3351344"/>
    <lineage>
        <taxon>Bacteria</taxon>
        <taxon>Bacillati</taxon>
        <taxon>Actinomycetota</taxon>
        <taxon>Actinomycetes</taxon>
        <taxon>Streptosporangiales</taxon>
        <taxon>Streptosporangiaceae</taxon>
        <taxon>Nonomuraea</taxon>
    </lineage>
</organism>
<name>A0ABW7AHU6_9ACTN</name>
<evidence type="ECO:0000256" key="1">
    <source>
        <dbReference type="SAM" id="Phobius"/>
    </source>
</evidence>
<feature type="transmembrane region" description="Helical" evidence="1">
    <location>
        <begin position="70"/>
        <end position="89"/>
    </location>
</feature>
<comment type="caution">
    <text evidence="2">The sequence shown here is derived from an EMBL/GenBank/DDBJ whole genome shotgun (WGS) entry which is preliminary data.</text>
</comment>
<gene>
    <name evidence="2" type="ORF">ACFLIM_27335</name>
</gene>
<accession>A0ABW7AHU6</accession>
<reference evidence="2 3" key="1">
    <citation type="submission" date="2024-10" db="EMBL/GenBank/DDBJ databases">
        <authorList>
            <person name="Topkara A.R."/>
            <person name="Saygin H."/>
        </authorList>
    </citation>
    <scope>NUCLEOTIDE SEQUENCE [LARGE SCALE GENOMIC DNA]</scope>
    <source>
        <strain evidence="2 3">M3C6</strain>
    </source>
</reference>
<dbReference type="RefSeq" id="WP_393170195.1">
    <property type="nucleotide sequence ID" value="NZ_JBICRM010000018.1"/>
</dbReference>
<feature type="transmembrane region" description="Helical" evidence="1">
    <location>
        <begin position="161"/>
        <end position="184"/>
    </location>
</feature>
<keyword evidence="1" id="KW-0812">Transmembrane</keyword>
<keyword evidence="3" id="KW-1185">Reference proteome</keyword>
<feature type="transmembrane region" description="Helical" evidence="1">
    <location>
        <begin position="96"/>
        <end position="118"/>
    </location>
</feature>
<sequence length="190" mass="20086">MNTRSRPRGVVTAATLQLLTAVPFLIGTFDVLVLGAEAQAAAEAEVVRQGFPAEILSQHSIDFGGKVSELPLAVGMAVILAALAALNLAGNRTGRILSWIFHPILFVLGCVIVSAQVFTAQFLESSFKSDPVLARIDVPALMDATMQVIPGWLLPVNVGKLILTTLGSLLVVVLLALPLARAYFRKSVAS</sequence>
<dbReference type="Proteomes" id="UP001603978">
    <property type="component" value="Unassembled WGS sequence"/>
</dbReference>